<organism evidence="1 2">
    <name type="scientific">Paenibacillus brasilensis</name>
    <dbReference type="NCBI Taxonomy" id="128574"/>
    <lineage>
        <taxon>Bacteria</taxon>
        <taxon>Bacillati</taxon>
        <taxon>Bacillota</taxon>
        <taxon>Bacilli</taxon>
        <taxon>Bacillales</taxon>
        <taxon>Paenibacillaceae</taxon>
        <taxon>Paenibacillus</taxon>
    </lineage>
</organism>
<evidence type="ECO:0000313" key="1">
    <source>
        <dbReference type="EMBL" id="MDQ0492488.1"/>
    </source>
</evidence>
<gene>
    <name evidence="1" type="ORF">QOZ95_000635</name>
</gene>
<proteinExistence type="predicted"/>
<evidence type="ECO:0000313" key="2">
    <source>
        <dbReference type="Proteomes" id="UP001242811"/>
    </source>
</evidence>
<dbReference type="Proteomes" id="UP001242811">
    <property type="component" value="Unassembled WGS sequence"/>
</dbReference>
<dbReference type="PANTHER" id="PTHR40063:SF1">
    <property type="entry name" value="MEMBRANE PROTEIN"/>
    <property type="match status" value="1"/>
</dbReference>
<keyword evidence="2" id="KW-1185">Reference proteome</keyword>
<name>A0ABU0KW71_9BACL</name>
<accession>A0ABU0KW71</accession>
<dbReference type="EMBL" id="JAUSWA010000002">
    <property type="protein sequence ID" value="MDQ0492488.1"/>
    <property type="molecule type" value="Genomic_DNA"/>
</dbReference>
<comment type="caution">
    <text evidence="1">The sequence shown here is derived from an EMBL/GenBank/DDBJ whole genome shotgun (WGS) entry which is preliminary data.</text>
</comment>
<sequence length="44" mass="4429">MKATGALAGAACAAFLVEAFQKYVGGDLLGIPFLGKIGDVAYIP</sequence>
<dbReference type="PANTHER" id="PTHR40063">
    <property type="entry name" value="MEMBRANE PROTEIN-RELATED"/>
    <property type="match status" value="1"/>
</dbReference>
<protein>
    <submittedName>
        <fullName evidence="1">Uncharacterized protein</fullName>
    </submittedName>
</protein>
<reference evidence="1 2" key="1">
    <citation type="submission" date="2023-07" db="EMBL/GenBank/DDBJ databases">
        <title>Genomic Encyclopedia of Type Strains, Phase IV (KMG-IV): sequencing the most valuable type-strain genomes for metagenomic binning, comparative biology and taxonomic classification.</title>
        <authorList>
            <person name="Goeker M."/>
        </authorList>
    </citation>
    <scope>NUCLEOTIDE SEQUENCE [LARGE SCALE GENOMIC DNA]</scope>
    <source>
        <strain evidence="1 2">DSM 14914</strain>
    </source>
</reference>